<evidence type="ECO:0000256" key="8">
    <source>
        <dbReference type="ARBA" id="ARBA00022840"/>
    </source>
</evidence>
<feature type="domain" description="ABC transmembrane type-1" evidence="15">
    <location>
        <begin position="311"/>
        <end position="591"/>
    </location>
</feature>
<feature type="transmembrane region" description="Helical" evidence="13">
    <location>
        <begin position="1306"/>
        <end position="1325"/>
    </location>
</feature>
<gene>
    <name evidence="16" type="ORF">FEM48_Zijuj01G0248800</name>
</gene>
<dbReference type="SMART" id="SM00382">
    <property type="entry name" value="AAA"/>
    <property type="match status" value="4"/>
</dbReference>
<keyword evidence="5 13" id="KW-0812">Transmembrane</keyword>
<feature type="transmembrane region" description="Helical" evidence="13">
    <location>
        <begin position="2284"/>
        <end position="2314"/>
    </location>
</feature>
<comment type="catalytic activity">
    <reaction evidence="12">
        <text>ATP + H2O + xenobioticSide 1 = ADP + phosphate + xenobioticSide 2.</text>
        <dbReference type="EC" id="7.6.2.2"/>
    </reaction>
</comment>
<feature type="transmembrane region" description="Helical" evidence="13">
    <location>
        <begin position="2584"/>
        <end position="2602"/>
    </location>
</feature>
<feature type="transmembrane region" description="Helical" evidence="13">
    <location>
        <begin position="3443"/>
        <end position="3463"/>
    </location>
</feature>
<evidence type="ECO:0000313" key="16">
    <source>
        <dbReference type="EMBL" id="KAH7546890.1"/>
    </source>
</evidence>
<feature type="transmembrane region" description="Helical" evidence="13">
    <location>
        <begin position="2720"/>
        <end position="2737"/>
    </location>
</feature>
<feature type="transmembrane region" description="Helical" evidence="13">
    <location>
        <begin position="2757"/>
        <end position="2774"/>
    </location>
</feature>
<feature type="domain" description="ABC transmembrane type-1" evidence="15">
    <location>
        <begin position="1540"/>
        <end position="1820"/>
    </location>
</feature>
<feature type="transmembrane region" description="Helical" evidence="13">
    <location>
        <begin position="3719"/>
        <end position="3737"/>
    </location>
</feature>
<dbReference type="EMBL" id="JAEACU010000001">
    <property type="protein sequence ID" value="KAH7546890.1"/>
    <property type="molecule type" value="Genomic_DNA"/>
</dbReference>
<feature type="transmembrane region" description="Helical" evidence="13">
    <location>
        <begin position="2148"/>
        <end position="2174"/>
    </location>
</feature>
<feature type="transmembrane region" description="Helical" evidence="13">
    <location>
        <begin position="4337"/>
        <end position="4355"/>
    </location>
</feature>
<feature type="transmembrane region" description="Helical" evidence="13">
    <location>
        <begin position="310"/>
        <end position="331"/>
    </location>
</feature>
<feature type="transmembrane region" description="Helical" evidence="13">
    <location>
        <begin position="1043"/>
        <end position="1063"/>
    </location>
</feature>
<dbReference type="GO" id="GO:0016020">
    <property type="term" value="C:membrane"/>
    <property type="evidence" value="ECO:0007669"/>
    <property type="project" value="UniProtKB-SubCell"/>
</dbReference>
<feature type="transmembrane region" description="Helical" evidence="13">
    <location>
        <begin position="1539"/>
        <end position="1557"/>
    </location>
</feature>
<dbReference type="PROSITE" id="PS50893">
    <property type="entry name" value="ABC_TRANSPORTER_2"/>
    <property type="match status" value="3"/>
</dbReference>
<evidence type="ECO:0000256" key="2">
    <source>
        <dbReference type="ARBA" id="ARBA00009726"/>
    </source>
</evidence>
<evidence type="ECO:0000259" key="14">
    <source>
        <dbReference type="PROSITE" id="PS50893"/>
    </source>
</evidence>
<sequence>MKTFTYYYSLVMKISGTDFLFQPVFLRGFSGSLHLVLLFVLSILSVCSKFRVGNGEGTKQRIKSTKVLFYKQTFICCLGISAFNLALCLLYYFYWYRNGWSEEKLVTLLDLALRTLAWGTLSVYLHTQFSDSGESKFPYLLRIWWGFYFSISCYCLVIDIILERKHVSLPTQSLVSDAVSVVVGLFLVYVGIFGNKKSGEALLEEPLLNGSASVCNTAESKISKGDETVTPYSNAGILSILTFFWLGPLISLGYKKTLDLEDIPQLDPADSVAGAFPTFKNKLESECGTINRVTTLKLAKALLFSSWKEILFTAFLTLVYSLASYVGPYLIDTFVQYLNGQREFKNEGYTLVSVFFIAKMFECFSQRQWFFWVQLIGIRMRAVLVAMIYNKGLTLSCQSKQRHTSGEIINFMAIDAERVGTFCWYLHDPWMVLVQVSLALFILYKNLGIAAIAAFVATVVVMLLNVPLGKLQEKFQDKLMESKDRRMKSTSEILRNMRILKLQAWEMKFLSKIIDLRNVETDWLKKFLYTNAITAFVFWGAPTFVSVVTFVTCMLLGIPLESGKVLSALATFRILQEPIYNLPDVVSMIAQTKVSLDRIASFLCLDELQSDAIEKLPKGSSDTAIEIVDGAFSWDISSPTPTLRDINIQVSHGMRVAICGSVGSGKSSLLSCILGEISKISGTVKLCGTKAYVAQSPWIQSGKIEENILFGKEMDREMYERVLEACSLKKDLEILSFGDQTIIGERGINLSGGQKQRIQIARALYQDADIYLFDDPFSAVDAHTGSHLFKECLLGLLSSKTVIYVTHQVEFLPAADLILVMKDGRITQSGKYDEILNSGTDFMELVDAHKEALLTINNVEVQTVENVSVSEEDENLACTDEVVEKEDKNAQNGKTDVAGPKGQLVQEEEREKGRVGLSVYWKYITTAYGGALVPFILLAQSLFEILQIGSNYWMAWATPVSEDTKPAVRGSTLLIVYVALSIGSSFCVLVRSSLLATASYKTATLLFNKMHMCLFRAPMSFFDATPSGRILNRASTDQSAVDLSISSQIGNFAFSFIQLLGIIAVMSQVAWQVFVIFVPVVAACLWYEQYYMSSARELSRLCGVCKAPVIQNFAETISGATTIRSFDQDTRFQDANMKLSDGYSRPRFHFVGSLQWLSFRLDMLSSITFVVCLVFLISIPQGSIDPGIAGLAVTYGLNLNMLQSWVIWNLCNMENKIISVERIFQYTSLPSEPSLVIESNQPDQSWPSHGEVEIHDLQALDKCQLGDEVRKKEGKLDSTGLIEEYDSPARLLENKASSFAQLVAEYSTSLGVVAFNLALCLLYYFNWYRNGWSEERLVNLLDLALKTLAWVALSVYLFSNFSESEFPYLLRVWWCFYFSISCCCLVIDIILQKKHFSLPIHSLVSDGVSVVTSLFFIYVGIFGNKEGEDSSLEEPLLNGSASVGNNATSNVCKGDETLTPYSNAGTLSILTFSWIGPLISLGNKKILDFEDLPQLDPADSVPAALPTFRNKLESECGTMNRVTTIKLAKALLFSSWKEILFTAFLTLVYSLASYVGPYLIDTFVQYLNGRREFQNEGYILVSLFFIAKLVECLSKRQWYLRMPLIGLRMRAVLVAMIYNKGLTLSCQLKHGQSSGQIINFMAIDAERVGNFSRYLHDPWMVLVQVALALMILYRNLGLAAIAGFIATVVIMLLNFPLGNLQEKLQGKLMESKDRRMKSTSEILRNMRILKLQAWEMKFLSKIIELRKVETGWLKKFLYTKAITTFVFWGAPTFVSVVTFATCMLLGIPLESGKILSALATFKILQEPIYNLPDVISMIAQTKVSLDRIASFLCLDDLQSDCIEKLPKGSSDTAIKIVDGAFSWDISSPTPTLRDINIQVSHGMRVAICGSVGSGKSSLLSCILGEIPKISGTIILCGTKAYVAQSPWIQSGKIEENILFGKEMDRDRYERVLEACSLKKDLEILSFGDQTVIGERGINLSGGQKQRIQIARALYHDADIYLFDDPFSAVDAHTGSHLFKECLLGLLSSKTVFYVTHQVEFLPFAHLILVMKDGRITQAGKYDDILNSGTEFKELVGAYKKALSTINNVRALTVESISISEDESLASKDEVVENEEENMQKGKTDTVGPKGQLVQEEEREKGRVGISVYWKYITTAYGGVFVPFILLAQILFEILQIGSNYWMAWATPVSKDTKAAVGGSTLLFVYVALAIASSFCVLVRASLLATTSYKTATLLFNKMHICLFRAPMSFFDATPSGRILNRASTDQSVVDLNITSRMGSFAFCFIQLLGVIAVMCHVAWQVFVIFIPVVAISIWKQQYYIPSARELARLRGVSKAPGIQHFAETISGSTTIRSFDQVTRFQDTNMKLSDGYSQTKFYVQGAMQWLGFRLDMLALITFAFSLVFLISIPEGSIDPAERILQYASLQSEPPLLIEPSQPDQSWPFHGEVEILDLQALDKCQLGDEVRKKEGKLDSTGLFHDYSKYRSTCECCTVITIAHRITSVLDSDMVLLLSHGLIEEYGSPARLLDNKASSFAQLVAEYSTSESKFPYLLRVWWGFYFSISCYCLVIDIILQRKHFSLPIQSFVSDVVSVVAGLLFVYVGILESKESEDSFLEEPLLNGSASACNHAESNICKPDETVTPYSKAGILSILTFSWIDPIISLGNKKILDLEDLPQLDLGNSVSGALPAFRNKLMSECGTINRVTTLKLIKALVISSWKEIVFTPFLTLVYSLAFYVGPYLVDTFVQYLNGQQKFKSGGYILVSLFFIAKIMECLSKRQCSLRMSLIGIRMRAVLVVMIYDKSLTLPCHSKQGHTSGEIINFMAIDAQRKNLGLAAIPGFVATVVITLLNVPFGKLQEKLQDKLMESKDRRMKSTSEILRNMRILKLQAWEIKILPKCNRSNHYFSNRILCLLFHTAAGSYCGDVPHFMAARELVRLSVVCKAPMIQHFAETISGSTTIRSFNQESRFQDKIMKLSDGYSRPKFHLEGAKQWLGFCLDMLSSITFAFFLVFLISIPEGLVDPAVTYGLNLNVLQAMVIRNLCNMENRMISAERIAQYTTLLCEPPLVIESNLPGHCWPFHGEVEIFELQVRYAPHMPLVLQGLTCTFPGGKKTSIVGRTGSGKLTLIQTLSKRYVPSARELACLCGVCKAPVIQNFDETISGATTVWSPDQDTRFQDTNMKLSDVYSCSRSLQWLSFHLDMLSTIIFAVCVVFLISVPEGSIDPDKLSLIGLHDLRSRLSIIPQDPTMFEGTALDKCQLGDEVRKKEGKLDSTVLDEATASVDTAIDNLIQQTLRQHFSDCMVITIAHRITSVLDSDMVLLLIHEEYDSRTRLLDNKPSSFARLVAEYSTSLGVLVFNLALCLLYYFNWYRNGWSEERLVNLLDLALRTLAWIALSVYLFSHFSELEFPYLRVWWGFYFSISCCCLVIDIILQKKHFSLPIHSLVSHVVSVVTSLFFIYVGIIGNKEGEDSLLEEPLLNGSSSVCNNATSNVCKGDETVTPYSNAGTLSILTFSWIGPLISLGNKKILDFQDLPQLDPADSVPAALPTFRNKLESECGTMNRVTTIKLAKALLFSSWKEILFTGFLTLVYSLASYVGPYFIDTFVQYLNGRREFQNKGYILVSSFFIAKIVECLSRSQWYLRMPLIGIKMRAVLVAMIYNKGLTLSCQFKHGHSSGAIINFMAIDAERVGSFSWHLHYPWMVLVQVTLALMILYRNLGLAAIAGFVATVVIMLLNVPLGKLQEKLQNKLMKSKDRRMKSTSEILRNMRILKLQAWEMKFLSKIIELRKVETGWLKKFLYTNAITKFFFLGAPTFVSVVTYATCMLLGIPLESGKILSALATFKILEEPIYKLPEVISMVAQTKVSLDRIASFLCLDELQSDRIEKLPKGSSDTAIEIVDGTFSWDISSPTPTLRDINIQVSHGMKIAICGSVGSGKSSLLCCVLGEIPKRSGTIKLCGTKAYVAQSPWIQSGKIEENILFGKEMDRERYERVLEACSLKKDLEILSFGDQTIIGERGINLSGGQKQRIQIARALYHDADIYLFDDPFSAVDAHTGSHLFKECLLGLLSSKTVFYVTHQVEFLPFADLILVMKDGRITQSGKYNEILNSGTEFMELVGAYKEALSTIKNVGALTVENISTSEDESLATKDEVVVNEGKNEQKCKTDIVGPKGQLVQEEEREKGRVGISVYWKYITTAYGGMLVPFILLAQILFEILQIGSNYWMAWATPVSKDTKAAVGGSTLLFVYVALAIASSFCVLVRASLLATTCYKTATLLFNKMHICLFRAPMSFFDATPSGRILTRVSTDQSVVDLNITSRIGSFAFCFIQLLGVIAVMCHVAWQVFVIFIPVVAISIWYQQYYIPSARELARLRGVCKAPVIQHFAETISGSTTIRSFDQVTRFQETNMKLSDGYSQLKFYVEGAMRWLGFRLDMLASIIFAFSLVFLISIPEGSIDPGLAVTYGLNLNSLQAIFIWTLCNMENRMISAERILQYTSLQSEPPLVIESNQPDHSWPFHGEVEILDLEALDKCQIGDKVRKKEGMLDSTGLFHDYSKLHADMVLLLSHGLIEEYDSPATLLDNKSSSFAQLVAEYGTRSNSKFE</sequence>
<protein>
    <recommendedName>
        <fullName evidence="3">ABC-type xenobiotic transporter</fullName>
        <ecNumber evidence="3">7.6.2.2</ecNumber>
    </recommendedName>
</protein>
<dbReference type="Proteomes" id="UP000813462">
    <property type="component" value="Unassembled WGS sequence"/>
</dbReference>
<feature type="transmembrane region" description="Helical" evidence="13">
    <location>
        <begin position="143"/>
        <end position="162"/>
    </location>
</feature>
<feature type="transmembrane region" description="Helical" evidence="13">
    <location>
        <begin position="3412"/>
        <end position="3431"/>
    </location>
</feature>
<feature type="transmembrane region" description="Helical" evidence="13">
    <location>
        <begin position="2385"/>
        <end position="2407"/>
    </location>
</feature>
<dbReference type="FunFam" id="1.20.1560.10:FF:000003">
    <property type="entry name" value="ABC transporter C family member 10"/>
    <property type="match status" value="3"/>
</dbReference>
<feature type="transmembrane region" description="Helical" evidence="13">
    <location>
        <begin position="4425"/>
        <end position="4445"/>
    </location>
</feature>
<dbReference type="InterPro" id="IPR050173">
    <property type="entry name" value="ABC_transporter_C-like"/>
</dbReference>
<feature type="transmembrane region" description="Helical" evidence="13">
    <location>
        <begin position="974"/>
        <end position="1000"/>
    </location>
</feature>
<feature type="domain" description="ABC transporter" evidence="14">
    <location>
        <begin position="625"/>
        <end position="848"/>
    </location>
</feature>
<feature type="transmembrane region" description="Helical" evidence="13">
    <location>
        <begin position="1403"/>
        <end position="1423"/>
    </location>
</feature>
<evidence type="ECO:0000256" key="3">
    <source>
        <dbReference type="ARBA" id="ARBA00012191"/>
    </source>
</evidence>
<feature type="transmembrane region" description="Helical" evidence="13">
    <location>
        <begin position="3579"/>
        <end position="3600"/>
    </location>
</feature>
<dbReference type="InterPro" id="IPR027417">
    <property type="entry name" value="P-loop_NTPase"/>
</dbReference>
<feature type="transmembrane region" description="Helical" evidence="13">
    <location>
        <begin position="1371"/>
        <end position="1391"/>
    </location>
</feature>
<evidence type="ECO:0000256" key="10">
    <source>
        <dbReference type="ARBA" id="ARBA00022989"/>
    </source>
</evidence>
<feature type="transmembrane region" description="Helical" evidence="13">
    <location>
        <begin position="1337"/>
        <end position="1359"/>
    </location>
</feature>
<dbReference type="InterPro" id="IPR017871">
    <property type="entry name" value="ABC_transporter-like_CS"/>
</dbReference>
<dbReference type="FunFam" id="3.40.50.300:FF:000508">
    <property type="entry name" value="ABC transporter C family member 5"/>
    <property type="match status" value="3"/>
</dbReference>
<feature type="transmembrane region" description="Helical" evidence="13">
    <location>
        <begin position="2195"/>
        <end position="2220"/>
    </location>
</feature>
<feature type="transmembrane region" description="Helical" evidence="13">
    <location>
        <begin position="3347"/>
        <end position="3366"/>
    </location>
</feature>
<feature type="transmembrane region" description="Helical" evidence="13">
    <location>
        <begin position="1765"/>
        <end position="1787"/>
    </location>
</feature>
<feature type="domain" description="ABC transmembrane type-1" evidence="15">
    <location>
        <begin position="4203"/>
        <end position="4473"/>
    </location>
</feature>
<feature type="transmembrane region" description="Helical" evidence="13">
    <location>
        <begin position="3695"/>
        <end position="3713"/>
    </location>
</feature>
<organism evidence="16 17">
    <name type="scientific">Ziziphus jujuba var. spinosa</name>
    <dbReference type="NCBI Taxonomy" id="714518"/>
    <lineage>
        <taxon>Eukaryota</taxon>
        <taxon>Viridiplantae</taxon>
        <taxon>Streptophyta</taxon>
        <taxon>Embryophyta</taxon>
        <taxon>Tracheophyta</taxon>
        <taxon>Spermatophyta</taxon>
        <taxon>Magnoliopsida</taxon>
        <taxon>eudicotyledons</taxon>
        <taxon>Gunneridae</taxon>
        <taxon>Pentapetalae</taxon>
        <taxon>rosids</taxon>
        <taxon>fabids</taxon>
        <taxon>Rosales</taxon>
        <taxon>Rhamnaceae</taxon>
        <taxon>Paliureae</taxon>
        <taxon>Ziziphus</taxon>
    </lineage>
</organism>
<dbReference type="InterPro" id="IPR011527">
    <property type="entry name" value="ABC1_TM_dom"/>
</dbReference>
<feature type="transmembrane region" description="Helical" evidence="13">
    <location>
        <begin position="4188"/>
        <end position="4214"/>
    </location>
</feature>
<feature type="transmembrane region" description="Helical" evidence="13">
    <location>
        <begin position="20"/>
        <end position="47"/>
    </location>
</feature>
<dbReference type="Pfam" id="PF00664">
    <property type="entry name" value="ABC_membrane"/>
    <property type="match status" value="8"/>
</dbReference>
<evidence type="ECO:0000256" key="12">
    <source>
        <dbReference type="ARBA" id="ARBA00034018"/>
    </source>
</evidence>
<keyword evidence="6" id="KW-0677">Repeat</keyword>
<dbReference type="PANTHER" id="PTHR24223:SF181">
    <property type="entry name" value="ABC TRANSPORTER C FAMILY MEMBER 3"/>
    <property type="match status" value="1"/>
</dbReference>
<evidence type="ECO:0000313" key="17">
    <source>
        <dbReference type="Proteomes" id="UP000813462"/>
    </source>
</evidence>
<feature type="transmembrane region" description="Helical" evidence="13">
    <location>
        <begin position="3198"/>
        <end position="3216"/>
    </location>
</feature>
<dbReference type="InterPro" id="IPR044746">
    <property type="entry name" value="ABCC_6TM_D1"/>
</dbReference>
<dbReference type="SUPFAM" id="SSF90123">
    <property type="entry name" value="ABC transporter transmembrane region"/>
    <property type="match status" value="8"/>
</dbReference>
<dbReference type="GO" id="GO:0008559">
    <property type="term" value="F:ABC-type xenobiotic transporter activity"/>
    <property type="evidence" value="ECO:0007669"/>
    <property type="project" value="UniProtKB-EC"/>
</dbReference>
<feature type="domain" description="ABC transmembrane type-1" evidence="15">
    <location>
        <begin position="2163"/>
        <end position="2406"/>
    </location>
</feature>
<evidence type="ECO:0000256" key="5">
    <source>
        <dbReference type="ARBA" id="ARBA00022692"/>
    </source>
</evidence>
<evidence type="ECO:0000256" key="11">
    <source>
        <dbReference type="ARBA" id="ARBA00023136"/>
    </source>
</evidence>
<dbReference type="SUPFAM" id="SSF52540">
    <property type="entry name" value="P-loop containing nucleoside triphosphate hydrolases"/>
    <property type="match status" value="5"/>
</dbReference>
<evidence type="ECO:0000256" key="4">
    <source>
        <dbReference type="ARBA" id="ARBA00022448"/>
    </source>
</evidence>
<feature type="transmembrane region" description="Helical" evidence="13">
    <location>
        <begin position="235"/>
        <end position="254"/>
    </location>
</feature>
<evidence type="ECO:0000256" key="6">
    <source>
        <dbReference type="ARBA" id="ARBA00022737"/>
    </source>
</evidence>
<keyword evidence="9" id="KW-1278">Translocase</keyword>
<dbReference type="EC" id="7.6.2.2" evidence="3"/>
<dbReference type="PROSITE" id="PS00211">
    <property type="entry name" value="ABC_TRANSPORTER_1"/>
    <property type="match status" value="3"/>
</dbReference>
<feature type="transmembrane region" description="Helical" evidence="13">
    <location>
        <begin position="4457"/>
        <end position="4476"/>
    </location>
</feature>
<keyword evidence="10 13" id="KW-1133">Transmembrane helix</keyword>
<dbReference type="FunFam" id="1.20.1560.10:FF:000002">
    <property type="entry name" value="ABC transporter C family member 5"/>
    <property type="match status" value="3"/>
</dbReference>
<dbReference type="PROSITE" id="PS50929">
    <property type="entry name" value="ABC_TM1F"/>
    <property type="match status" value="7"/>
</dbReference>
<dbReference type="CDD" id="cd03250">
    <property type="entry name" value="ABCC_MRP_domain1"/>
    <property type="match status" value="3"/>
</dbReference>
<feature type="domain" description="ABC transmembrane type-1" evidence="15">
    <location>
        <begin position="935"/>
        <end position="1215"/>
    </location>
</feature>
<reference evidence="16" key="1">
    <citation type="journal article" date="2021" name="Front. Plant Sci.">
        <title>Chromosome-Scale Genome Assembly for Chinese Sour Jujube and Insights Into Its Genome Evolution and Domestication Signature.</title>
        <authorList>
            <person name="Shen L.-Y."/>
            <person name="Luo H."/>
            <person name="Wang X.-L."/>
            <person name="Wang X.-M."/>
            <person name="Qiu X.-J."/>
            <person name="Liu H."/>
            <person name="Zhou S.-S."/>
            <person name="Jia K.-H."/>
            <person name="Nie S."/>
            <person name="Bao Y.-T."/>
            <person name="Zhang R.-G."/>
            <person name="Yun Q.-Z."/>
            <person name="Chai Y.-H."/>
            <person name="Lu J.-Y."/>
            <person name="Li Y."/>
            <person name="Zhao S.-W."/>
            <person name="Mao J.-F."/>
            <person name="Jia S.-G."/>
            <person name="Mao Y.-M."/>
        </authorList>
    </citation>
    <scope>NUCLEOTIDE SEQUENCE</scope>
    <source>
        <strain evidence="16">AT0</strain>
        <tissue evidence="16">Leaf</tissue>
    </source>
</reference>
<keyword evidence="8" id="KW-0067">ATP-binding</keyword>
<dbReference type="InterPro" id="IPR036640">
    <property type="entry name" value="ABC1_TM_sf"/>
</dbReference>
<dbReference type="Pfam" id="PF00005">
    <property type="entry name" value="ABC_tran"/>
    <property type="match status" value="3"/>
</dbReference>
<evidence type="ECO:0000256" key="9">
    <source>
        <dbReference type="ARBA" id="ARBA00022967"/>
    </source>
</evidence>
<dbReference type="CDD" id="cd18580">
    <property type="entry name" value="ABC_6TM_ABCC_D2"/>
    <property type="match status" value="3"/>
</dbReference>
<accession>A0A978W4K6</accession>
<dbReference type="InterPro" id="IPR003593">
    <property type="entry name" value="AAA+_ATPase"/>
</dbReference>
<keyword evidence="4" id="KW-0813">Transport</keyword>
<feature type="transmembrane region" description="Helical" evidence="13">
    <location>
        <begin position="369"/>
        <end position="389"/>
    </location>
</feature>
<comment type="caution">
    <text evidence="16">The sequence shown here is derived from an EMBL/GenBank/DDBJ whole genome shotgun (WGS) entry which is preliminary data.</text>
</comment>
<comment type="subcellular location">
    <subcellularLocation>
        <location evidence="1">Membrane</location>
        <topology evidence="1">Multi-pass membrane protein</topology>
    </subcellularLocation>
</comment>
<dbReference type="Gene3D" id="1.20.1560.10">
    <property type="entry name" value="ABC transporter type 1, transmembrane domain"/>
    <property type="match status" value="8"/>
</dbReference>
<feature type="transmembrane region" description="Helical" evidence="13">
    <location>
        <begin position="3378"/>
        <end position="3400"/>
    </location>
</feature>
<feature type="transmembrane region" description="Helical" evidence="13">
    <location>
        <begin position="2991"/>
        <end position="3012"/>
    </location>
</feature>
<keyword evidence="11 13" id="KW-0472">Membrane</keyword>
<dbReference type="GO" id="GO:0005524">
    <property type="term" value="F:ATP binding"/>
    <property type="evidence" value="ECO:0007669"/>
    <property type="project" value="UniProtKB-KW"/>
</dbReference>
<feature type="transmembrane region" description="Helical" evidence="13">
    <location>
        <begin position="447"/>
        <end position="468"/>
    </location>
</feature>
<dbReference type="PANTHER" id="PTHR24223">
    <property type="entry name" value="ATP-BINDING CASSETTE SUB-FAMILY C"/>
    <property type="match status" value="1"/>
</dbReference>
<feature type="domain" description="ABC transporter" evidence="14">
    <location>
        <begin position="3894"/>
        <end position="4117"/>
    </location>
</feature>
<proteinExistence type="inferred from homology"/>
<evidence type="ECO:0000256" key="13">
    <source>
        <dbReference type="SAM" id="Phobius"/>
    </source>
</evidence>
<feature type="domain" description="ABC transmembrane type-1" evidence="15">
    <location>
        <begin position="2725"/>
        <end position="3013"/>
    </location>
</feature>
<feature type="transmembrane region" description="Helical" evidence="13">
    <location>
        <begin position="1069"/>
        <end position="1087"/>
    </location>
</feature>
<name>A0A978W4K6_ZIZJJ</name>
<dbReference type="Gene3D" id="3.40.50.300">
    <property type="entry name" value="P-loop containing nucleotide triphosphate hydrolases"/>
    <property type="match status" value="6"/>
</dbReference>
<evidence type="ECO:0000256" key="1">
    <source>
        <dbReference type="ARBA" id="ARBA00004141"/>
    </source>
</evidence>
<feature type="transmembrane region" description="Helical" evidence="13">
    <location>
        <begin position="1679"/>
        <end position="1697"/>
    </location>
</feature>
<evidence type="ECO:0000256" key="7">
    <source>
        <dbReference type="ARBA" id="ARBA00022741"/>
    </source>
</evidence>
<dbReference type="GO" id="GO:0016887">
    <property type="term" value="F:ATP hydrolysis activity"/>
    <property type="evidence" value="ECO:0007669"/>
    <property type="project" value="InterPro"/>
</dbReference>
<feature type="transmembrane region" description="Helical" evidence="13">
    <location>
        <begin position="1577"/>
        <end position="1594"/>
    </location>
</feature>
<feature type="transmembrane region" description="Helical" evidence="13">
    <location>
        <begin position="4234"/>
        <end position="4258"/>
    </location>
</feature>
<feature type="transmembrane region" description="Helical" evidence="13">
    <location>
        <begin position="174"/>
        <end position="194"/>
    </location>
</feature>
<feature type="transmembrane region" description="Helical" evidence="13">
    <location>
        <begin position="1157"/>
        <end position="1179"/>
    </location>
</feature>
<dbReference type="CDD" id="cd18579">
    <property type="entry name" value="ABC_6TM_ABCC_D1"/>
    <property type="match status" value="3"/>
</dbReference>
<dbReference type="InterPro" id="IPR044726">
    <property type="entry name" value="ABCC_6TM_D2"/>
</dbReference>
<feature type="transmembrane region" description="Helical" evidence="13">
    <location>
        <begin position="68"/>
        <end position="94"/>
    </location>
</feature>
<feature type="transmembrane region" description="Helical" evidence="13">
    <location>
        <begin position="533"/>
        <end position="558"/>
    </location>
</feature>
<feature type="transmembrane region" description="Helical" evidence="13">
    <location>
        <begin position="2831"/>
        <end position="2852"/>
    </location>
</feature>
<feature type="transmembrane region" description="Helical" evidence="13">
    <location>
        <begin position="2553"/>
        <end position="2572"/>
    </location>
</feature>
<feature type="domain" description="ABC transmembrane type-1" evidence="15">
    <location>
        <begin position="3580"/>
        <end position="3860"/>
    </location>
</feature>
<evidence type="ECO:0000259" key="15">
    <source>
        <dbReference type="PROSITE" id="PS50929"/>
    </source>
</evidence>
<dbReference type="InterPro" id="IPR003439">
    <property type="entry name" value="ABC_transporter-like_ATP-bd"/>
</dbReference>
<keyword evidence="7" id="KW-0547">Nucleotide-binding</keyword>
<comment type="similarity">
    <text evidence="2">Belongs to the ABC transporter superfamily. ABCC family. Conjugate transporter (TC 3.A.1.208) subfamily.</text>
</comment>
<feature type="domain" description="ABC transporter" evidence="14">
    <location>
        <begin position="1854"/>
        <end position="2077"/>
    </location>
</feature>